<dbReference type="EMBL" id="JYNU01000023">
    <property type="protein sequence ID" value="KMO74288.1"/>
    <property type="molecule type" value="Genomic_DNA"/>
</dbReference>
<dbReference type="AlphaFoldDB" id="A0A0J6VXT7"/>
<dbReference type="PATRIC" id="fig|1807.14.peg.3699"/>
<keyword evidence="1" id="KW-0732">Signal</keyword>
<name>A0A0J6VXT7_9MYCO</name>
<proteinExistence type="predicted"/>
<dbReference type="InterPro" id="IPR043504">
    <property type="entry name" value="Peptidase_S1_PA_chymotrypsin"/>
</dbReference>
<feature type="signal peptide" evidence="1">
    <location>
        <begin position="1"/>
        <end position="30"/>
    </location>
</feature>
<evidence type="ECO:0000313" key="2">
    <source>
        <dbReference type="EMBL" id="KMO74288.1"/>
    </source>
</evidence>
<evidence type="ECO:0000313" key="3">
    <source>
        <dbReference type="Proteomes" id="UP000036313"/>
    </source>
</evidence>
<dbReference type="Proteomes" id="UP000036313">
    <property type="component" value="Unassembled WGS sequence"/>
</dbReference>
<dbReference type="SUPFAM" id="SSF50494">
    <property type="entry name" value="Trypsin-like serine proteases"/>
    <property type="match status" value="1"/>
</dbReference>
<gene>
    <name evidence="2" type="ORF">MOBUDSM44075_03677</name>
</gene>
<dbReference type="RefSeq" id="WP_048424168.1">
    <property type="nucleotide sequence ID" value="NZ_JYNU01000023.1"/>
</dbReference>
<evidence type="ECO:0000256" key="1">
    <source>
        <dbReference type="SAM" id="SignalP"/>
    </source>
</evidence>
<feature type="chain" id="PRO_5038662823" description="Serine protease" evidence="1">
    <location>
        <begin position="31"/>
        <end position="223"/>
    </location>
</feature>
<dbReference type="Gene3D" id="2.40.10.10">
    <property type="entry name" value="Trypsin-like serine proteases"/>
    <property type="match status" value="2"/>
</dbReference>
<accession>A0A0J6VXT7</accession>
<sequence length="223" mass="22547" precursor="true">MRPTRAATLTALAGALIPITSLLAPVPSHAGAYTVAAGDEIAVHSNTGSTTCTLGYTYTAGATTYGVTAGHCTRGGGSAVSDYDSGATGAVAVAVNDPDPLFDDFALINFGTSRSVSTINGMPVSGMGVPDPAITVCRSGIRTKTVCGQLDGRLLGYQYNVSGMPESIPGDSGAPVWQPASDGTATIVGIWLGEHHTHSGTRTGRFTSLTESLTDLVVAGLQS</sequence>
<organism evidence="2 3">
    <name type="scientific">Mycolicibacterium obuense</name>
    <dbReference type="NCBI Taxonomy" id="1807"/>
    <lineage>
        <taxon>Bacteria</taxon>
        <taxon>Bacillati</taxon>
        <taxon>Actinomycetota</taxon>
        <taxon>Actinomycetes</taxon>
        <taxon>Mycobacteriales</taxon>
        <taxon>Mycobacteriaceae</taxon>
        <taxon>Mycolicibacterium</taxon>
    </lineage>
</organism>
<dbReference type="InterPro" id="IPR009003">
    <property type="entry name" value="Peptidase_S1_PA"/>
</dbReference>
<reference evidence="2 3" key="1">
    <citation type="journal article" date="2015" name="Genome Biol. Evol.">
        <title>Characterization of Three Mycobacterium spp. with Potential Use in Bioremediation by Genome Sequencing and Comparative Genomics.</title>
        <authorList>
            <person name="Das S."/>
            <person name="Pettersson B.M."/>
            <person name="Behra P.R."/>
            <person name="Ramesh M."/>
            <person name="Dasgupta S."/>
            <person name="Bhattacharya A."/>
            <person name="Kirsebom L.A."/>
        </authorList>
    </citation>
    <scope>NUCLEOTIDE SEQUENCE [LARGE SCALE GENOMIC DNA]</scope>
    <source>
        <strain evidence="2 3">DSM 44075</strain>
    </source>
</reference>
<evidence type="ECO:0008006" key="4">
    <source>
        <dbReference type="Google" id="ProtNLM"/>
    </source>
</evidence>
<protein>
    <recommendedName>
        <fullName evidence="4">Serine protease</fullName>
    </recommendedName>
</protein>
<comment type="caution">
    <text evidence="2">The sequence shown here is derived from an EMBL/GenBank/DDBJ whole genome shotgun (WGS) entry which is preliminary data.</text>
</comment>